<protein>
    <recommendedName>
        <fullName evidence="3">3-hydroxymyristoyl/3-hydroxydecanoyl-(Acyl carrier protein) dehydratase</fullName>
    </recommendedName>
</protein>
<dbReference type="EMBL" id="FQZI01000002">
    <property type="protein sequence ID" value="SHI68003.1"/>
    <property type="molecule type" value="Genomic_DNA"/>
</dbReference>
<dbReference type="SUPFAM" id="SSF54637">
    <property type="entry name" value="Thioesterase/thiol ester dehydrase-isomerase"/>
    <property type="match status" value="1"/>
</dbReference>
<dbReference type="Gene3D" id="3.10.129.10">
    <property type="entry name" value="Hotdog Thioesterase"/>
    <property type="match status" value="1"/>
</dbReference>
<dbReference type="InterPro" id="IPR029069">
    <property type="entry name" value="HotDog_dom_sf"/>
</dbReference>
<dbReference type="AlphaFoldDB" id="A0A1M6D4J1"/>
<gene>
    <name evidence="1" type="ORF">SAMN05444363_1241</name>
</gene>
<evidence type="ECO:0008006" key="3">
    <source>
        <dbReference type="Google" id="ProtNLM"/>
    </source>
</evidence>
<organism evidence="1 2">
    <name type="scientific">Flavobacterium terrae</name>
    <dbReference type="NCBI Taxonomy" id="415425"/>
    <lineage>
        <taxon>Bacteria</taxon>
        <taxon>Pseudomonadati</taxon>
        <taxon>Bacteroidota</taxon>
        <taxon>Flavobacteriia</taxon>
        <taxon>Flavobacteriales</taxon>
        <taxon>Flavobacteriaceae</taxon>
        <taxon>Flavobacterium</taxon>
    </lineage>
</organism>
<dbReference type="STRING" id="415425.SAMN05444363_1241"/>
<accession>A0A1M6D4J1</accession>
<dbReference type="Pfam" id="PF22817">
    <property type="entry name" value="ApeP-like"/>
    <property type="match status" value="1"/>
</dbReference>
<sequence length="152" mass="17373">MHTYENTIEIQNFLPHRAPMLMVDLILELSDQKVKTVFEIKEDNLFVADNYFAETGLIENAAQTCSAIVGQTFFLDDKNEVKEDVGIIGFISGIKKINIHKLPKVGEVIRTEAVLNSRFDSDNYCICTMKCETFVGEEILFETEINLFIQEK</sequence>
<name>A0A1M6D4J1_9FLAO</name>
<evidence type="ECO:0000313" key="1">
    <source>
        <dbReference type="EMBL" id="SHI68003.1"/>
    </source>
</evidence>
<dbReference type="RefSeq" id="WP_073309586.1">
    <property type="nucleotide sequence ID" value="NZ_FQZI01000002.1"/>
</dbReference>
<dbReference type="OrthoDB" id="826697at2"/>
<proteinExistence type="predicted"/>
<reference evidence="2" key="1">
    <citation type="submission" date="2016-11" db="EMBL/GenBank/DDBJ databases">
        <authorList>
            <person name="Varghese N."/>
            <person name="Submissions S."/>
        </authorList>
    </citation>
    <scope>NUCLEOTIDE SEQUENCE [LARGE SCALE GENOMIC DNA]</scope>
    <source>
        <strain evidence="2">DSM 18829</strain>
    </source>
</reference>
<keyword evidence="2" id="KW-1185">Reference proteome</keyword>
<dbReference type="Proteomes" id="UP000184488">
    <property type="component" value="Unassembled WGS sequence"/>
</dbReference>
<dbReference type="InterPro" id="IPR016776">
    <property type="entry name" value="ApeP-like_dehydratase"/>
</dbReference>
<evidence type="ECO:0000313" key="2">
    <source>
        <dbReference type="Proteomes" id="UP000184488"/>
    </source>
</evidence>